<evidence type="ECO:0000313" key="2">
    <source>
        <dbReference type="EMBL" id="RZT90602.1"/>
    </source>
</evidence>
<accession>A0ABY0ISN9</accession>
<name>A0ABY0ISN9_9RHOO</name>
<proteinExistence type="predicted"/>
<feature type="region of interest" description="Disordered" evidence="1">
    <location>
        <begin position="1"/>
        <end position="20"/>
    </location>
</feature>
<keyword evidence="3" id="KW-1185">Reference proteome</keyword>
<protein>
    <submittedName>
        <fullName evidence="2">Uncharacterized protein</fullName>
    </submittedName>
</protein>
<reference evidence="2 3" key="1">
    <citation type="submission" date="2019-02" db="EMBL/GenBank/DDBJ databases">
        <title>Genomic Encyclopedia of Type Strains, Phase IV (KMG-IV): sequencing the most valuable type-strain genomes for metagenomic binning, comparative biology and taxonomic classification.</title>
        <authorList>
            <person name="Goeker M."/>
        </authorList>
    </citation>
    <scope>NUCLEOTIDE SEQUENCE [LARGE SCALE GENOMIC DNA]</scope>
    <source>
        <strain evidence="2 3">DSM 21223</strain>
    </source>
</reference>
<evidence type="ECO:0000256" key="1">
    <source>
        <dbReference type="SAM" id="MobiDB-lite"/>
    </source>
</evidence>
<gene>
    <name evidence="2" type="ORF">EV678_1421</name>
</gene>
<comment type="caution">
    <text evidence="2">The sequence shown here is derived from an EMBL/GenBank/DDBJ whole genome shotgun (WGS) entry which is preliminary data.</text>
</comment>
<evidence type="ECO:0000313" key="3">
    <source>
        <dbReference type="Proteomes" id="UP000292136"/>
    </source>
</evidence>
<dbReference type="EMBL" id="SHKM01000001">
    <property type="protein sequence ID" value="RZT90602.1"/>
    <property type="molecule type" value="Genomic_DNA"/>
</dbReference>
<sequence length="103" mass="11703">MNTATFIDANGQERPDRRGNSKLRNVFDAVYVQIEPFFDPKNTWGGHSLEHLAFRVVRDSHPELTQQEVHQVIVAATRVFHSRNPHMAGKVPSAEEIKDKLLG</sequence>
<dbReference type="RefSeq" id="WP_014238420.1">
    <property type="nucleotide sequence ID" value="NZ_SHKM01000001.1"/>
</dbReference>
<dbReference type="Proteomes" id="UP000292136">
    <property type="component" value="Unassembled WGS sequence"/>
</dbReference>
<organism evidence="2 3">
    <name type="scientific">Azospira oryzae</name>
    <dbReference type="NCBI Taxonomy" id="146939"/>
    <lineage>
        <taxon>Bacteria</taxon>
        <taxon>Pseudomonadati</taxon>
        <taxon>Pseudomonadota</taxon>
        <taxon>Betaproteobacteria</taxon>
        <taxon>Rhodocyclales</taxon>
        <taxon>Rhodocyclaceae</taxon>
        <taxon>Azospira</taxon>
    </lineage>
</organism>